<dbReference type="EC" id="2.3.1.225" evidence="7"/>
<dbReference type="OrthoDB" id="331948at2759"/>
<protein>
    <recommendedName>
        <fullName evidence="7">Palmitoyltransferase</fullName>
        <ecNumber evidence="7">2.3.1.225</ecNumber>
    </recommendedName>
</protein>
<comment type="caution">
    <text evidence="9">The sequence shown here is derived from an EMBL/GenBank/DDBJ whole genome shotgun (WGS) entry which is preliminary data.</text>
</comment>
<comment type="catalytic activity">
    <reaction evidence="7">
        <text>L-cysteinyl-[protein] + hexadecanoyl-CoA = S-hexadecanoyl-L-cysteinyl-[protein] + CoA</text>
        <dbReference type="Rhea" id="RHEA:36683"/>
        <dbReference type="Rhea" id="RHEA-COMP:10131"/>
        <dbReference type="Rhea" id="RHEA-COMP:11032"/>
        <dbReference type="ChEBI" id="CHEBI:29950"/>
        <dbReference type="ChEBI" id="CHEBI:57287"/>
        <dbReference type="ChEBI" id="CHEBI:57379"/>
        <dbReference type="ChEBI" id="CHEBI:74151"/>
        <dbReference type="EC" id="2.3.1.225"/>
    </reaction>
</comment>
<feature type="transmembrane region" description="Helical" evidence="7">
    <location>
        <begin position="131"/>
        <end position="148"/>
    </location>
</feature>
<evidence type="ECO:0000256" key="6">
    <source>
        <dbReference type="ARBA" id="ARBA00023315"/>
    </source>
</evidence>
<dbReference type="AlphaFoldDB" id="A0A3M7QEA0"/>
<evidence type="ECO:0000256" key="1">
    <source>
        <dbReference type="ARBA" id="ARBA00004141"/>
    </source>
</evidence>
<dbReference type="Proteomes" id="UP000276133">
    <property type="component" value="Unassembled WGS sequence"/>
</dbReference>
<comment type="similarity">
    <text evidence="7">Belongs to the DHHC palmitoyltransferase family.</text>
</comment>
<dbReference type="InterPro" id="IPR039859">
    <property type="entry name" value="PFA4/ZDH16/20/ERF2-like"/>
</dbReference>
<accession>A0A3M7QEA0</accession>
<evidence type="ECO:0000256" key="3">
    <source>
        <dbReference type="ARBA" id="ARBA00022692"/>
    </source>
</evidence>
<feature type="transmembrane region" description="Helical" evidence="7">
    <location>
        <begin position="268"/>
        <end position="292"/>
    </location>
</feature>
<dbReference type="GO" id="GO:0016020">
    <property type="term" value="C:membrane"/>
    <property type="evidence" value="ECO:0007669"/>
    <property type="project" value="UniProtKB-SubCell"/>
</dbReference>
<dbReference type="PANTHER" id="PTHR12246">
    <property type="entry name" value="PALMITOYLTRANSFERASE ZDHHC16"/>
    <property type="match status" value="1"/>
</dbReference>
<keyword evidence="2 7" id="KW-0808">Transferase</keyword>
<evidence type="ECO:0000256" key="4">
    <source>
        <dbReference type="ARBA" id="ARBA00022989"/>
    </source>
</evidence>
<feature type="domain" description="Palmitoyltransferase DHHC" evidence="8">
    <location>
        <begin position="186"/>
        <end position="311"/>
    </location>
</feature>
<dbReference type="EMBL" id="REGN01006372">
    <property type="protein sequence ID" value="RNA09757.1"/>
    <property type="molecule type" value="Genomic_DNA"/>
</dbReference>
<dbReference type="GO" id="GO:0019706">
    <property type="term" value="F:protein-cysteine S-palmitoyltransferase activity"/>
    <property type="evidence" value="ECO:0007669"/>
    <property type="project" value="UniProtKB-EC"/>
</dbReference>
<feature type="transmembrane region" description="Helical" evidence="7">
    <location>
        <begin position="99"/>
        <end position="125"/>
    </location>
</feature>
<dbReference type="Pfam" id="PF01529">
    <property type="entry name" value="DHHC"/>
    <property type="match status" value="1"/>
</dbReference>
<name>A0A3M7QEA0_BRAPC</name>
<organism evidence="9 10">
    <name type="scientific">Brachionus plicatilis</name>
    <name type="common">Marine rotifer</name>
    <name type="synonym">Brachionus muelleri</name>
    <dbReference type="NCBI Taxonomy" id="10195"/>
    <lineage>
        <taxon>Eukaryota</taxon>
        <taxon>Metazoa</taxon>
        <taxon>Spiralia</taxon>
        <taxon>Gnathifera</taxon>
        <taxon>Rotifera</taxon>
        <taxon>Eurotatoria</taxon>
        <taxon>Monogononta</taxon>
        <taxon>Pseudotrocha</taxon>
        <taxon>Ploima</taxon>
        <taxon>Brachionidae</taxon>
        <taxon>Brachionus</taxon>
    </lineage>
</organism>
<proteinExistence type="inferred from homology"/>
<keyword evidence="3 7" id="KW-0812">Transmembrane</keyword>
<evidence type="ECO:0000256" key="7">
    <source>
        <dbReference type="RuleBase" id="RU079119"/>
    </source>
</evidence>
<dbReference type="PROSITE" id="PS50216">
    <property type="entry name" value="DHHC"/>
    <property type="match status" value="1"/>
</dbReference>
<evidence type="ECO:0000256" key="2">
    <source>
        <dbReference type="ARBA" id="ARBA00022679"/>
    </source>
</evidence>
<dbReference type="STRING" id="10195.A0A3M7QEA0"/>
<comment type="domain">
    <text evidence="7">The DHHC domain is required for palmitoyltransferase activity.</text>
</comment>
<sequence length="359" mass="41444">MLNNQYQSKSKITDFKQLEDYGDEFSNMRYHLVKNLSHNKYYNAKFRYTKKNYSDDEDNEDNEYDDDIYDCDDEKYCCDCFCCRCPWLILPNTWCVKDVCGIVCASITWLLVIFAEFVVIFVFILPKPFTIGNFLNTIIFNILAFLALSSHSFAMLTDPGSVPLGNATPEMIESLSLGTGQIIYRCPRCISIKPVRAHHCSVCKRCIKKMDHHCPWINNCVGEANQKFFVLFTLYVFLISTHAIILIITHTIECVDNDWLQCSSFSPAVTLILIIFLGFESLLFGIFTLVMFCTQVSAILSDETQIETLKNEEPKWVKKNRWSSLQSVFGSDFNICWFSPFSKPNSKYILSTLNKLMDV</sequence>
<dbReference type="InterPro" id="IPR001594">
    <property type="entry name" value="Palmitoyltrfase_DHHC"/>
</dbReference>
<evidence type="ECO:0000313" key="10">
    <source>
        <dbReference type="Proteomes" id="UP000276133"/>
    </source>
</evidence>
<evidence type="ECO:0000313" key="9">
    <source>
        <dbReference type="EMBL" id="RNA09757.1"/>
    </source>
</evidence>
<keyword evidence="4 7" id="KW-1133">Transmembrane helix</keyword>
<comment type="subcellular location">
    <subcellularLocation>
        <location evidence="1">Membrane</location>
        <topology evidence="1">Multi-pass membrane protein</topology>
    </subcellularLocation>
</comment>
<keyword evidence="5 7" id="KW-0472">Membrane</keyword>
<evidence type="ECO:0000259" key="8">
    <source>
        <dbReference type="Pfam" id="PF01529"/>
    </source>
</evidence>
<reference evidence="9 10" key="1">
    <citation type="journal article" date="2018" name="Sci. Rep.">
        <title>Genomic signatures of local adaptation to the degree of environmental predictability in rotifers.</title>
        <authorList>
            <person name="Franch-Gras L."/>
            <person name="Hahn C."/>
            <person name="Garcia-Roger E.M."/>
            <person name="Carmona M.J."/>
            <person name="Serra M."/>
            <person name="Gomez A."/>
        </authorList>
    </citation>
    <scope>NUCLEOTIDE SEQUENCE [LARGE SCALE GENOMIC DNA]</scope>
    <source>
        <strain evidence="9">HYR1</strain>
    </source>
</reference>
<keyword evidence="10" id="KW-1185">Reference proteome</keyword>
<evidence type="ECO:0000256" key="5">
    <source>
        <dbReference type="ARBA" id="ARBA00023136"/>
    </source>
</evidence>
<gene>
    <name evidence="9" type="ORF">BpHYR1_011437</name>
</gene>
<feature type="transmembrane region" description="Helical" evidence="7">
    <location>
        <begin position="228"/>
        <end position="248"/>
    </location>
</feature>
<keyword evidence="6 7" id="KW-0012">Acyltransferase</keyword>